<keyword evidence="2" id="KW-1185">Reference proteome</keyword>
<accession>A0AAD9P0W1</accession>
<dbReference type="AlphaFoldDB" id="A0AAD9P0W1"/>
<gene>
    <name evidence="1" type="ORF">NP493_204g08004</name>
</gene>
<comment type="caution">
    <text evidence="1">The sequence shown here is derived from an EMBL/GenBank/DDBJ whole genome shotgun (WGS) entry which is preliminary data.</text>
</comment>
<dbReference type="EMBL" id="JAODUO010000214">
    <property type="protein sequence ID" value="KAK2186072.1"/>
    <property type="molecule type" value="Genomic_DNA"/>
</dbReference>
<dbReference type="Gene3D" id="2.170.130.30">
    <property type="match status" value="1"/>
</dbReference>
<name>A0AAD9P0W1_RIDPI</name>
<sequence>MNYTIRNKQHGRLFEHTVEMKTTRSPFIVMIRLAKKLYPEYSYTSKFVQNLGEYILSVNGVSETKYELVWMFLKKLDDGTECMPDDGVNQYRVHQGEHLILSLMPRIMYNDVDSRCP</sequence>
<proteinExistence type="predicted"/>
<organism evidence="1 2">
    <name type="scientific">Ridgeia piscesae</name>
    <name type="common">Tubeworm</name>
    <dbReference type="NCBI Taxonomy" id="27915"/>
    <lineage>
        <taxon>Eukaryota</taxon>
        <taxon>Metazoa</taxon>
        <taxon>Spiralia</taxon>
        <taxon>Lophotrochozoa</taxon>
        <taxon>Annelida</taxon>
        <taxon>Polychaeta</taxon>
        <taxon>Sedentaria</taxon>
        <taxon>Canalipalpata</taxon>
        <taxon>Sabellida</taxon>
        <taxon>Siboglinidae</taxon>
        <taxon>Ridgeia</taxon>
    </lineage>
</organism>
<protein>
    <submittedName>
        <fullName evidence="1">Uncharacterized protein</fullName>
    </submittedName>
</protein>
<reference evidence="1" key="1">
    <citation type="journal article" date="2023" name="Mol. Biol. Evol.">
        <title>Third-Generation Sequencing Reveals the Adaptive Role of the Epigenome in Three Deep-Sea Polychaetes.</title>
        <authorList>
            <person name="Perez M."/>
            <person name="Aroh O."/>
            <person name="Sun Y."/>
            <person name="Lan Y."/>
            <person name="Juniper S.K."/>
            <person name="Young C.R."/>
            <person name="Angers B."/>
            <person name="Qian P.Y."/>
        </authorList>
    </citation>
    <scope>NUCLEOTIDE SEQUENCE</scope>
    <source>
        <strain evidence="1">R07B-5</strain>
    </source>
</reference>
<evidence type="ECO:0000313" key="1">
    <source>
        <dbReference type="EMBL" id="KAK2186072.1"/>
    </source>
</evidence>
<dbReference type="Proteomes" id="UP001209878">
    <property type="component" value="Unassembled WGS sequence"/>
</dbReference>
<evidence type="ECO:0000313" key="2">
    <source>
        <dbReference type="Proteomes" id="UP001209878"/>
    </source>
</evidence>